<keyword evidence="2" id="KW-1185">Reference proteome</keyword>
<evidence type="ECO:0000313" key="2">
    <source>
        <dbReference type="Proteomes" id="UP001207830"/>
    </source>
</evidence>
<proteinExistence type="predicted"/>
<dbReference type="Proteomes" id="UP001207830">
    <property type="component" value="Unassembled WGS sequence"/>
</dbReference>
<dbReference type="RefSeq" id="WP_267805419.1">
    <property type="nucleotide sequence ID" value="NZ_JANIGP010000027.1"/>
</dbReference>
<accession>A0ABT3Z1B2</accession>
<protein>
    <submittedName>
        <fullName evidence="1">Uncharacterized protein</fullName>
    </submittedName>
</protein>
<gene>
    <name evidence="1" type="ORF">NQF78_24200</name>
</gene>
<dbReference type="EMBL" id="JANIGP010000027">
    <property type="protein sequence ID" value="MCY0111417.1"/>
    <property type="molecule type" value="Genomic_DNA"/>
</dbReference>
<sequence>MEVIEIRMDNSVSRIVAGEPVTLGFTLETDGTPPPVGSRLQFRTYHGATFLHASMPQSGATLSHSSGYSNLTITEPQVTGWNPRRTLTFTTDRDVELSKVTEVIGMVYYQPEYEDGYWPVFVQTGAEQAISTRQAFAAKWQDASGGWIYSYDVKVTSNSQQFSQWKFSSAGLPAGTKIYTQPWLDVVHDATEGIIELVTPPGDQYLLEPGKELPISIQLLYPAAAGQAPEFESLPNLMAAPR</sequence>
<reference evidence="1 2" key="1">
    <citation type="submission" date="2022-07" db="EMBL/GenBank/DDBJ databases">
        <title>Characterization of plant growth promoting rhizobacteria (PGPR) for use as bioinoculants in agriculture.</title>
        <authorList>
            <person name="Hassen A.I."/>
            <person name="Pierneef R."/>
        </authorList>
    </citation>
    <scope>NUCLEOTIDE SEQUENCE [LARGE SCALE GENOMIC DNA]</scope>
    <source>
        <strain evidence="1 2">SARCC-3054</strain>
    </source>
</reference>
<evidence type="ECO:0000313" key="1">
    <source>
        <dbReference type="EMBL" id="MCY0111417.1"/>
    </source>
</evidence>
<comment type="caution">
    <text evidence="1">The sequence shown here is derived from an EMBL/GenBank/DDBJ whole genome shotgun (WGS) entry which is preliminary data.</text>
</comment>
<organism evidence="1 2">
    <name type="scientific">Pseudomonas monsensis</name>
    <dbReference type="NCBI Taxonomy" id="2745509"/>
    <lineage>
        <taxon>Bacteria</taxon>
        <taxon>Pseudomonadati</taxon>
        <taxon>Pseudomonadota</taxon>
        <taxon>Gammaproteobacteria</taxon>
        <taxon>Pseudomonadales</taxon>
        <taxon>Pseudomonadaceae</taxon>
        <taxon>Pseudomonas</taxon>
    </lineage>
</organism>
<name>A0ABT3Z1B2_9PSED</name>